<dbReference type="AlphaFoldDB" id="A0A8J2PKD3"/>
<organism evidence="2 3">
    <name type="scientific">Allacma fusca</name>
    <dbReference type="NCBI Taxonomy" id="39272"/>
    <lineage>
        <taxon>Eukaryota</taxon>
        <taxon>Metazoa</taxon>
        <taxon>Ecdysozoa</taxon>
        <taxon>Arthropoda</taxon>
        <taxon>Hexapoda</taxon>
        <taxon>Collembola</taxon>
        <taxon>Symphypleona</taxon>
        <taxon>Sminthuridae</taxon>
        <taxon>Allacma</taxon>
    </lineage>
</organism>
<dbReference type="InterPro" id="IPR007110">
    <property type="entry name" value="Ig-like_dom"/>
</dbReference>
<dbReference type="InterPro" id="IPR003599">
    <property type="entry name" value="Ig_sub"/>
</dbReference>
<feature type="non-terminal residue" evidence="2">
    <location>
        <position position="1"/>
    </location>
</feature>
<dbReference type="PANTHER" id="PTHR23278:SF25">
    <property type="entry name" value="GH14967P"/>
    <property type="match status" value="1"/>
</dbReference>
<sequence length="96" mass="10677">LPESRIRLGSSLRADSIWEGTDLYFECLIDANPPVHKIDWRHNGRLLAHNKNAGILISNQSLVLQKVTRLAAGNYTCIGRNTGGDGESEPFYLDIL</sequence>
<accession>A0A8J2PKD3</accession>
<feature type="non-terminal residue" evidence="2">
    <location>
        <position position="96"/>
    </location>
</feature>
<evidence type="ECO:0000313" key="3">
    <source>
        <dbReference type="Proteomes" id="UP000708208"/>
    </source>
</evidence>
<proteinExistence type="predicted"/>
<comment type="caution">
    <text evidence="2">The sequence shown here is derived from an EMBL/GenBank/DDBJ whole genome shotgun (WGS) entry which is preliminary data.</text>
</comment>
<dbReference type="Pfam" id="PF13927">
    <property type="entry name" value="Ig_3"/>
    <property type="match status" value="1"/>
</dbReference>
<dbReference type="PANTHER" id="PTHR23278">
    <property type="entry name" value="SIDESTEP PROTEIN"/>
    <property type="match status" value="1"/>
</dbReference>
<dbReference type="EMBL" id="CAJVCH010539724">
    <property type="protein sequence ID" value="CAG7826424.1"/>
    <property type="molecule type" value="Genomic_DNA"/>
</dbReference>
<protein>
    <recommendedName>
        <fullName evidence="1">Ig-like domain-containing protein</fullName>
    </recommendedName>
</protein>
<name>A0A8J2PKD3_9HEXA</name>
<dbReference type="SMART" id="SM00409">
    <property type="entry name" value="IG"/>
    <property type="match status" value="1"/>
</dbReference>
<evidence type="ECO:0000313" key="2">
    <source>
        <dbReference type="EMBL" id="CAG7826424.1"/>
    </source>
</evidence>
<dbReference type="PROSITE" id="PS50835">
    <property type="entry name" value="IG_LIKE"/>
    <property type="match status" value="1"/>
</dbReference>
<keyword evidence="3" id="KW-1185">Reference proteome</keyword>
<gene>
    <name evidence="2" type="ORF">AFUS01_LOCUS36477</name>
</gene>
<evidence type="ECO:0000259" key="1">
    <source>
        <dbReference type="PROSITE" id="PS50835"/>
    </source>
</evidence>
<feature type="domain" description="Ig-like" evidence="1">
    <location>
        <begin position="2"/>
        <end position="94"/>
    </location>
</feature>
<reference evidence="2" key="1">
    <citation type="submission" date="2021-06" db="EMBL/GenBank/DDBJ databases">
        <authorList>
            <person name="Hodson N. C."/>
            <person name="Mongue J. A."/>
            <person name="Jaron S. K."/>
        </authorList>
    </citation>
    <scope>NUCLEOTIDE SEQUENCE</scope>
</reference>
<dbReference type="OrthoDB" id="5843397at2759"/>
<dbReference type="Proteomes" id="UP000708208">
    <property type="component" value="Unassembled WGS sequence"/>
</dbReference>